<name>A0A9Q1EY98_SYNKA</name>
<keyword evidence="4" id="KW-1185">Reference proteome</keyword>
<reference evidence="3" key="1">
    <citation type="journal article" date="2023" name="Science">
        <title>Genome structures resolve the early diversification of teleost fishes.</title>
        <authorList>
            <person name="Parey E."/>
            <person name="Louis A."/>
            <person name="Montfort J."/>
            <person name="Bouchez O."/>
            <person name="Roques C."/>
            <person name="Iampietro C."/>
            <person name="Lluch J."/>
            <person name="Castinel A."/>
            <person name="Donnadieu C."/>
            <person name="Desvignes T."/>
            <person name="Floi Bucao C."/>
            <person name="Jouanno E."/>
            <person name="Wen M."/>
            <person name="Mejri S."/>
            <person name="Dirks R."/>
            <person name="Jansen H."/>
            <person name="Henkel C."/>
            <person name="Chen W.J."/>
            <person name="Zahm M."/>
            <person name="Cabau C."/>
            <person name="Klopp C."/>
            <person name="Thompson A.W."/>
            <person name="Robinson-Rechavi M."/>
            <person name="Braasch I."/>
            <person name="Lecointre G."/>
            <person name="Bobe J."/>
            <person name="Postlethwait J.H."/>
            <person name="Berthelot C."/>
            <person name="Roest Crollius H."/>
            <person name="Guiguen Y."/>
        </authorList>
    </citation>
    <scope>NUCLEOTIDE SEQUENCE</scope>
    <source>
        <strain evidence="3">WJC10195</strain>
    </source>
</reference>
<comment type="caution">
    <text evidence="3">The sequence shown here is derived from an EMBL/GenBank/DDBJ whole genome shotgun (WGS) entry which is preliminary data.</text>
</comment>
<sequence length="183" mass="20283">MCDLLRITQAWLTPEEKGPSILERVVFDRYLKALPQEVKKTVSQGDPRTLELSGTLRKSLRTKTTLHYAPTLLPVTGRRNFLFSHLRRSKGKKSRCLLGGKFGTAQLEDPNLLHAQSHVTEIEGSPVPGVSPALRQSSDVSFGTELTAAQQQYPYRGTNTRMPTPCQDAMDSGQLSPRPPGRS</sequence>
<dbReference type="Pfam" id="PF02023">
    <property type="entry name" value="SCAN"/>
    <property type="match status" value="1"/>
</dbReference>
<dbReference type="PROSITE" id="PS50804">
    <property type="entry name" value="SCAN_BOX"/>
    <property type="match status" value="1"/>
</dbReference>
<organism evidence="3 4">
    <name type="scientific">Synaphobranchus kaupii</name>
    <name type="common">Kaup's arrowtooth eel</name>
    <dbReference type="NCBI Taxonomy" id="118154"/>
    <lineage>
        <taxon>Eukaryota</taxon>
        <taxon>Metazoa</taxon>
        <taxon>Chordata</taxon>
        <taxon>Craniata</taxon>
        <taxon>Vertebrata</taxon>
        <taxon>Euteleostomi</taxon>
        <taxon>Actinopterygii</taxon>
        <taxon>Neopterygii</taxon>
        <taxon>Teleostei</taxon>
        <taxon>Anguilliformes</taxon>
        <taxon>Synaphobranchidae</taxon>
        <taxon>Synaphobranchus</taxon>
    </lineage>
</organism>
<dbReference type="InterPro" id="IPR003309">
    <property type="entry name" value="SCAN_dom"/>
</dbReference>
<evidence type="ECO:0000313" key="3">
    <source>
        <dbReference type="EMBL" id="KAJ8347331.1"/>
    </source>
</evidence>
<proteinExistence type="predicted"/>
<accession>A0A9Q1EY98</accession>
<evidence type="ECO:0000256" key="1">
    <source>
        <dbReference type="SAM" id="MobiDB-lite"/>
    </source>
</evidence>
<dbReference type="EMBL" id="JAINUF010000011">
    <property type="protein sequence ID" value="KAJ8347331.1"/>
    <property type="molecule type" value="Genomic_DNA"/>
</dbReference>
<dbReference type="OrthoDB" id="8963092at2759"/>
<dbReference type="AlphaFoldDB" id="A0A9Q1EY98"/>
<dbReference type="Proteomes" id="UP001152622">
    <property type="component" value="Chromosome 11"/>
</dbReference>
<feature type="domain" description="SCAN box" evidence="2">
    <location>
        <begin position="1"/>
        <end position="61"/>
    </location>
</feature>
<gene>
    <name evidence="3" type="ORF">SKAU_G00287320</name>
</gene>
<feature type="region of interest" description="Disordered" evidence="1">
    <location>
        <begin position="141"/>
        <end position="183"/>
    </location>
</feature>
<evidence type="ECO:0000259" key="2">
    <source>
        <dbReference type="PROSITE" id="PS50804"/>
    </source>
</evidence>
<evidence type="ECO:0000313" key="4">
    <source>
        <dbReference type="Proteomes" id="UP001152622"/>
    </source>
</evidence>
<feature type="compositionally biased region" description="Polar residues" evidence="1">
    <location>
        <begin position="147"/>
        <end position="162"/>
    </location>
</feature>
<protein>
    <recommendedName>
        <fullName evidence="2">SCAN box domain-containing protein</fullName>
    </recommendedName>
</protein>